<organism evidence="5 6">
    <name type="scientific">Gracilibacillus salitolerans</name>
    <dbReference type="NCBI Taxonomy" id="2663022"/>
    <lineage>
        <taxon>Bacteria</taxon>
        <taxon>Bacillati</taxon>
        <taxon>Bacillota</taxon>
        <taxon>Bacilli</taxon>
        <taxon>Bacillales</taxon>
        <taxon>Bacillaceae</taxon>
        <taxon>Gracilibacillus</taxon>
    </lineage>
</organism>
<feature type="transmembrane region" description="Helical" evidence="2">
    <location>
        <begin position="2219"/>
        <end position="2239"/>
    </location>
</feature>
<dbReference type="Pfam" id="PF22422">
    <property type="entry name" value="MGH1-like_GH"/>
    <property type="match status" value="1"/>
</dbReference>
<evidence type="ECO:0000256" key="3">
    <source>
        <dbReference type="SAM" id="SignalP"/>
    </source>
</evidence>
<dbReference type="InterPro" id="IPR054491">
    <property type="entry name" value="MGH1-like_GH"/>
</dbReference>
<dbReference type="InterPro" id="IPR013320">
    <property type="entry name" value="ConA-like_dom_sf"/>
</dbReference>
<sequence length="2246" mass="251339">MRGETMKKQFRQILTVIAIMVLLLSNANAVFADYTHDIPEAVDPGTPEYQGDENPVPNEPVTYDPSHSMLEDIYKVDKAGGDSFWMDRILERNGSEGGADLFTKGRALYMYVHDPSELGFGGGYAYREMPTGNEQDMYTIQLNDYNTSEESTSRSQYPSHWISSHTDENNILNIQQKKFITYNNVAVTILDITNNSESVVNTDVVVSSSIAKTANEHGTELTGVQKARYELTTMYPRLSGEGFTVNDEVLSKAIDLEPGETTTVKVQMGVTTREIPESTTDYERYAEYDAETAYLTQLNEYNQWWAENVPYIDIPDQNMKKMSYYRTFMSRYNYVDANIPGNDFQFPVSIEGILGYNNAIQLTQPMHMQDLKYFRDPIYSYGNWVSSGESSKYSAFQDNPGDPAHWNNTYEQWIADEAWESYKVHGGDEKILENLARYAEGDVKGQLDKYDPNNNYLVQYDWGSLTGNDADAVALNWRDRDQDRTDQSAFNYSGALAAAEIYSILGKEDKAQEMTALAENIQQSLLDVLWDDSEGENGKVFKQRDIESGELVPWKDQQNFSPFTHELVPNTDDYKQALRFYADAEQFPIMPFFTANQYDKQQAIEAGVGGTNNFSNINSTLQARLFATAIREYPSEYITPTMYRKLIEWSTWTQYIDGDNRYPDNNEFWNSYNEETGQIEYRSWIHHNILGAYNFSIIEDIAGMKPREDDMVELWPIDMGYDYFTVNNLRYHDSDLTIVWDRVDGDKHYENSPEGYSLYLDGQRVFTVDDLVHVSYDPATGDVTILDDESEASILHSEVKLDGFKEATSVTLSSNERAVDMFQKAGVDLSVETSNVENLAKGKPVQASYTSEGTAPEEVTKAKNAVDGFTVSGLPTTRGNHYAAPNPIWGTKGSDNEQEWFEVDLGEPTTFDNVKLYFYNDKHLGNYREPMYYTVQYLDGEDWVSVPYQKKSPLQANFNEVQFNSITSEKVRVSMTPYPGYAVGLKEIQVFETGIEVPVEPNKAPEVSVSIDEDYSQPMKKRFIASVEDDGQPKAFPEISWSKTSGPGEVIFDNQNVIRTVASFSEEGRYVLTVTADDGEYSTSEDIEFDIVQENMNLAQNATPSTSFISSWEDLDAINNGIDPEDSGDKNGGAYGNWGNDSETEWVQYTWEDPVVINQSDVYWWTDGGGIQMPESYTLEYMTEEGEWEHVDIIDGMGVEPDKYNTTTFEPIVTTGLRMTITRGAQWTGILEWKVFEPPVLGLYPEDVKVRVQTGEQPNLPETVQKVFDGLRQDTKVTWNDINDGQLEQSDTQFTIWGSLVSSSQMISATIYVRDESSVTINTITDQHVITKAGQEPFLPSTVEVQYNDGSMDNVNVEVTWEEIDPSQYAEEGEFTVSGEVEGTDKEALLHVTVEKAENEEPQPQPEDPEIVSTEPVEVTTEAGVEPELPDTVTGVYDDESTEQVEVGWDAVDPAEYEEPGSFEVEGTVNGTDIQAIAIVTVIEPEPELQKEMVLWYTFDEGEGTSIADSSSKDNNGDLNGEPYWIEGVQGGALQFNGENNFIDVGNSQELQPSNITVSYWIKRAGEMGKNNIFWAKPDGGWNQDGWYLTYDDGYSSFMVVDGFNRFYVDEPADEFLPLNEWTHVVATFDSDSNEASIYKNGEPQEVTIAEEDGLESITATDDPKYLGYTNPQFDDGFIQTGLDDFRIYNYAMTAEEVSTIYETGGEDPVIEETEEVLIETETGIMPELPASIEVTYNDGTTQQLEVTWDSIDPSQLEEPRSFEVVGTINGTNVEVVAQITVTAKPVLETIELSADRSDLEPGESTTLQVEGWMSDESEVDLSNATIEFSSNNNDFVAFDDNKLMLSEDTDELNAIEVTAVVTLDGAEVTSNTLMIEVNYPPVDTSELSAEIEKAEGLLENAEVGSEPGQYPESASEKLIQAVDQAKEALESNTQSRVDQAVSKLQQAITTFKESIHLPEEPVVVDIELNYQDIVLSTKEKATVKVAAQLSDGTSQDITKDAEFNIEDTNIATVNKQGKISAKQAGVTSLNVSYAGFNKEIAVMVYAPSIKIGEETPVFAGTTIEVEGTNATITLPDDLPTGTTVTINRLETEDIQHSGYEIAGDVLDVHFEYPENKSSEEPFNLTLGFDEEKYSENMVSIYYFNEEKGEWEARGGEAENGLITLSVPHFSIYGVFAQSKTDSGGPDTDLGSKDSDSLSSDNQSPVPSKDKLPGTATSIFNYMLAGVILVAIASILLFMHRRKIKS</sequence>
<keyword evidence="2" id="KW-1133">Transmembrane helix</keyword>
<dbReference type="SUPFAM" id="SSF49899">
    <property type="entry name" value="Concanavalin A-like lectins/glucanases"/>
    <property type="match status" value="1"/>
</dbReference>
<keyword evidence="3" id="KW-0732">Signal</keyword>
<dbReference type="EMBL" id="CP045915">
    <property type="protein sequence ID" value="QGH36088.1"/>
    <property type="molecule type" value="Genomic_DNA"/>
</dbReference>
<dbReference type="Pfam" id="PF07532">
    <property type="entry name" value="Big_4"/>
    <property type="match status" value="3"/>
</dbReference>
<dbReference type="SUPFAM" id="SSF49785">
    <property type="entry name" value="Galactose-binding domain-like"/>
    <property type="match status" value="2"/>
</dbReference>
<dbReference type="InterPro" id="IPR008928">
    <property type="entry name" value="6-hairpin_glycosidase_sf"/>
</dbReference>
<evidence type="ECO:0000256" key="1">
    <source>
        <dbReference type="SAM" id="MobiDB-lite"/>
    </source>
</evidence>
<feature type="chain" id="PRO_5024404067" description="F5/8 type C domain-containing protein" evidence="3">
    <location>
        <begin position="33"/>
        <end position="2246"/>
    </location>
</feature>
<dbReference type="InterPro" id="IPR008979">
    <property type="entry name" value="Galactose-bd-like_sf"/>
</dbReference>
<dbReference type="GO" id="GO:0005975">
    <property type="term" value="P:carbohydrate metabolic process"/>
    <property type="evidence" value="ECO:0007669"/>
    <property type="project" value="InterPro"/>
</dbReference>
<dbReference type="InterPro" id="IPR011081">
    <property type="entry name" value="Big_4"/>
</dbReference>
<dbReference type="PANTHER" id="PTHR47635">
    <property type="entry name" value="CUB DOMAIN-CONTAINING PROTEIN"/>
    <property type="match status" value="1"/>
</dbReference>
<name>A0A5Q2TTH0_9BACI</name>
<evidence type="ECO:0000313" key="5">
    <source>
        <dbReference type="EMBL" id="QGH36088.1"/>
    </source>
</evidence>
<dbReference type="Gene3D" id="2.60.40.1080">
    <property type="match status" value="1"/>
</dbReference>
<dbReference type="Pfam" id="PF13385">
    <property type="entry name" value="Laminin_G_3"/>
    <property type="match status" value="1"/>
</dbReference>
<dbReference type="Gene3D" id="1.50.10.10">
    <property type="match status" value="1"/>
</dbReference>
<dbReference type="SUPFAM" id="SSF48208">
    <property type="entry name" value="Six-hairpin glycosidases"/>
    <property type="match status" value="1"/>
</dbReference>
<dbReference type="Gene3D" id="2.60.120.200">
    <property type="match status" value="1"/>
</dbReference>
<feature type="region of interest" description="Disordered" evidence="1">
    <location>
        <begin position="2181"/>
        <end position="2210"/>
    </location>
</feature>
<dbReference type="InterPro" id="IPR012341">
    <property type="entry name" value="6hp_glycosidase-like_sf"/>
</dbReference>
<keyword evidence="2" id="KW-0812">Transmembrane</keyword>
<keyword evidence="2" id="KW-0472">Membrane</keyword>
<feature type="domain" description="F5/8 type C" evidence="4">
    <location>
        <begin position="842"/>
        <end position="993"/>
    </location>
</feature>
<evidence type="ECO:0000259" key="4">
    <source>
        <dbReference type="PROSITE" id="PS50022"/>
    </source>
</evidence>
<accession>A0A5Q2TTH0</accession>
<dbReference type="PROSITE" id="PS50022">
    <property type="entry name" value="FA58C_3"/>
    <property type="match status" value="1"/>
</dbReference>
<reference evidence="5 6" key="1">
    <citation type="submission" date="2019-11" db="EMBL/GenBank/DDBJ databases">
        <title>Gracilibacillus salitolerans sp. nov., a moderate halophile isolated from a saline soil in northwest China.</title>
        <authorList>
            <person name="Gan L."/>
        </authorList>
    </citation>
    <scope>NUCLEOTIDE SEQUENCE [LARGE SCALE GENOMIC DNA]</scope>
    <source>
        <strain evidence="5 6">SCU50</strain>
    </source>
</reference>
<dbReference type="Gene3D" id="2.60.120.260">
    <property type="entry name" value="Galactose-binding domain-like"/>
    <property type="match status" value="2"/>
</dbReference>
<proteinExistence type="predicted"/>
<evidence type="ECO:0000256" key="2">
    <source>
        <dbReference type="SAM" id="Phobius"/>
    </source>
</evidence>
<keyword evidence="6" id="KW-1185">Reference proteome</keyword>
<dbReference type="PANTHER" id="PTHR47635:SF2">
    <property type="entry name" value="LAMG-LIKE JELLYROLL FOLD DOMAIN-CONTAINING PROTEIN"/>
    <property type="match status" value="1"/>
</dbReference>
<dbReference type="KEGG" id="grc:GI584_19440"/>
<dbReference type="Gene3D" id="1.20.1270.90">
    <property type="entry name" value="AF1782-like"/>
    <property type="match status" value="1"/>
</dbReference>
<protein>
    <recommendedName>
        <fullName evidence="4">F5/8 type C domain-containing protein</fullName>
    </recommendedName>
</protein>
<dbReference type="Proteomes" id="UP000339690">
    <property type="component" value="Chromosome"/>
</dbReference>
<dbReference type="InterPro" id="IPR000421">
    <property type="entry name" value="FA58C"/>
</dbReference>
<gene>
    <name evidence="5" type="ORF">GI584_19440</name>
</gene>
<feature type="signal peptide" evidence="3">
    <location>
        <begin position="1"/>
        <end position="32"/>
    </location>
</feature>
<dbReference type="Pfam" id="PF00754">
    <property type="entry name" value="F5_F8_type_C"/>
    <property type="match status" value="1"/>
</dbReference>
<dbReference type="Pfam" id="PF22633">
    <property type="entry name" value="F5_F8_type_C_2"/>
    <property type="match status" value="1"/>
</dbReference>
<evidence type="ECO:0000313" key="6">
    <source>
        <dbReference type="Proteomes" id="UP000339690"/>
    </source>
</evidence>